<accession>A0A2V4NZB5</accession>
<dbReference type="CDD" id="cd00158">
    <property type="entry name" value="RHOD"/>
    <property type="match status" value="1"/>
</dbReference>
<dbReference type="Proteomes" id="UP000248039">
    <property type="component" value="Unassembled WGS sequence"/>
</dbReference>
<feature type="compositionally biased region" description="Low complexity" evidence="1">
    <location>
        <begin position="264"/>
        <end position="279"/>
    </location>
</feature>
<dbReference type="CDD" id="cd06257">
    <property type="entry name" value="DnaJ"/>
    <property type="match status" value="1"/>
</dbReference>
<dbReference type="InterPro" id="IPR001763">
    <property type="entry name" value="Rhodanese-like_dom"/>
</dbReference>
<reference evidence="3 4" key="1">
    <citation type="submission" date="2018-03" db="EMBL/GenBank/DDBJ databases">
        <title>Bioinformatic expansion and discovery of thiopeptide antibiotics.</title>
        <authorList>
            <person name="Schwalen C.J."/>
            <person name="Hudson G.A."/>
            <person name="Mitchell D.A."/>
        </authorList>
    </citation>
    <scope>NUCLEOTIDE SEQUENCE [LARGE SCALE GENOMIC DNA]</scope>
    <source>
        <strain evidence="3 4">ATCC 21389</strain>
    </source>
</reference>
<protein>
    <recommendedName>
        <fullName evidence="2">Rhodanese domain-containing protein</fullName>
    </recommendedName>
</protein>
<dbReference type="PROSITE" id="PS50206">
    <property type="entry name" value="RHODANESE_3"/>
    <property type="match status" value="1"/>
</dbReference>
<dbReference type="OrthoDB" id="9800872at2"/>
<dbReference type="PANTHER" id="PTHR43031">
    <property type="entry name" value="FAD-DEPENDENT OXIDOREDUCTASE"/>
    <property type="match status" value="1"/>
</dbReference>
<dbReference type="InterPro" id="IPR001623">
    <property type="entry name" value="DnaJ_domain"/>
</dbReference>
<evidence type="ECO:0000256" key="1">
    <source>
        <dbReference type="SAM" id="MobiDB-lite"/>
    </source>
</evidence>
<feature type="domain" description="Rhodanese" evidence="2">
    <location>
        <begin position="305"/>
        <end position="391"/>
    </location>
</feature>
<dbReference type="SUPFAM" id="SSF52821">
    <property type="entry name" value="Rhodanese/Cell cycle control phosphatase"/>
    <property type="match status" value="1"/>
</dbReference>
<evidence type="ECO:0000313" key="3">
    <source>
        <dbReference type="EMBL" id="PYC87566.1"/>
    </source>
</evidence>
<dbReference type="RefSeq" id="WP_110665881.1">
    <property type="nucleotide sequence ID" value="NZ_PYBW01000013.1"/>
</dbReference>
<dbReference type="Pfam" id="PF00581">
    <property type="entry name" value="Rhodanese"/>
    <property type="match status" value="1"/>
</dbReference>
<evidence type="ECO:0000313" key="4">
    <source>
        <dbReference type="Proteomes" id="UP000248039"/>
    </source>
</evidence>
<dbReference type="Gene3D" id="3.40.250.10">
    <property type="entry name" value="Rhodanese-like domain"/>
    <property type="match status" value="1"/>
</dbReference>
<feature type="region of interest" description="Disordered" evidence="1">
    <location>
        <begin position="264"/>
        <end position="287"/>
    </location>
</feature>
<name>A0A2V4NZB5_9ACTN</name>
<dbReference type="InterPro" id="IPR036873">
    <property type="entry name" value="Rhodanese-like_dom_sf"/>
</dbReference>
<gene>
    <name evidence="3" type="ORF">C7C46_04455</name>
</gene>
<proteinExistence type="predicted"/>
<dbReference type="EMBL" id="PYBW01000013">
    <property type="protein sequence ID" value="PYC87566.1"/>
    <property type="molecule type" value="Genomic_DNA"/>
</dbReference>
<dbReference type="PANTHER" id="PTHR43031:SF1">
    <property type="entry name" value="PYRIDINE NUCLEOTIDE-DISULPHIDE OXIDOREDUCTASE"/>
    <property type="match status" value="1"/>
</dbReference>
<keyword evidence="4" id="KW-1185">Reference proteome</keyword>
<dbReference type="SMART" id="SM00450">
    <property type="entry name" value="RHOD"/>
    <property type="match status" value="1"/>
</dbReference>
<comment type="caution">
    <text evidence="3">The sequence shown here is derived from an EMBL/GenBank/DDBJ whole genome shotgun (WGS) entry which is preliminary data.</text>
</comment>
<sequence length="400" mass="43334">MTAVSPVPWTDPERQQWEERVAATELAWLTLDVDVATLRVEIDNFALVHHELLGPLYARLDELEALVAEARAARSGDPEDLRRAQQARQLVDELPDLDGLLDSVRQAEAMTEAPEPVPTPPRVRAGKEAQRLYRELARRAHPDLSTDPAEQQRRSAFIARANEAYGRGDTEALRVLSEEWSTAPESAPAPDAAERGDWLVQRLDWLTARIGELAAERVRLESTAMGELLMLGGADPDALLAELAEQLLARAGALQTELSGLLGSAPPGAAAGDNGPSAGRHASAPRRQETPGMFQQIPTADVAGLPSDAVLLDVREQDEWDAGHAEGALHIPMSQFTARLDEVPDGRLYVLCRVGGRSAQVVQYLIGQGREAVNVDGGMFAWEQSGRPLVSSSGDQAFVL</sequence>
<dbReference type="InterPro" id="IPR050229">
    <property type="entry name" value="GlpE_sulfurtransferase"/>
</dbReference>
<evidence type="ECO:0000259" key="2">
    <source>
        <dbReference type="PROSITE" id="PS50206"/>
    </source>
</evidence>
<organism evidence="3 4">
    <name type="scientific">Streptomyces tateyamensis</name>
    <dbReference type="NCBI Taxonomy" id="565073"/>
    <lineage>
        <taxon>Bacteria</taxon>
        <taxon>Bacillati</taxon>
        <taxon>Actinomycetota</taxon>
        <taxon>Actinomycetes</taxon>
        <taxon>Kitasatosporales</taxon>
        <taxon>Streptomycetaceae</taxon>
        <taxon>Streptomyces</taxon>
    </lineage>
</organism>
<dbReference type="AlphaFoldDB" id="A0A2V4NZB5"/>